<accession>A0A0F9ZMQ6</accession>
<dbReference type="EMBL" id="LBOW01000001">
    <property type="protein sequence ID" value="KKP45479.1"/>
    <property type="molecule type" value="Genomic_DNA"/>
</dbReference>
<evidence type="ECO:0000259" key="1">
    <source>
        <dbReference type="Pfam" id="PF00535"/>
    </source>
</evidence>
<reference evidence="2 3" key="1">
    <citation type="journal article" date="2015" name="Nature">
        <title>rRNA introns, odd ribosomes, and small enigmatic genomes across a large radiation of phyla.</title>
        <authorList>
            <person name="Brown C.T."/>
            <person name="Hug L.A."/>
            <person name="Thomas B.C."/>
            <person name="Sharon I."/>
            <person name="Castelle C.J."/>
            <person name="Singh A."/>
            <person name="Wilkins M.J."/>
            <person name="Williams K.H."/>
            <person name="Banfield J.F."/>
        </authorList>
    </citation>
    <scope>NUCLEOTIDE SEQUENCE [LARGE SCALE GENOMIC DNA]</scope>
</reference>
<dbReference type="AlphaFoldDB" id="A0A0F9ZMQ6"/>
<dbReference type="PANTHER" id="PTHR48090">
    <property type="entry name" value="UNDECAPRENYL-PHOSPHATE 4-DEOXY-4-FORMAMIDO-L-ARABINOSE TRANSFERASE-RELATED"/>
    <property type="match status" value="1"/>
</dbReference>
<evidence type="ECO:0000313" key="3">
    <source>
        <dbReference type="Proteomes" id="UP000034778"/>
    </source>
</evidence>
<evidence type="ECO:0000313" key="2">
    <source>
        <dbReference type="EMBL" id="KKP45479.1"/>
    </source>
</evidence>
<feature type="domain" description="Glycosyltransferase 2-like" evidence="1">
    <location>
        <begin position="151"/>
        <end position="291"/>
    </location>
</feature>
<dbReference type="SUPFAM" id="SSF53448">
    <property type="entry name" value="Nucleotide-diphospho-sugar transferases"/>
    <property type="match status" value="1"/>
</dbReference>
<dbReference type="Proteomes" id="UP000034778">
    <property type="component" value="Unassembled WGS sequence"/>
</dbReference>
<name>A0A0F9ZMQ6_9BACT</name>
<sequence length="374" mass="42202">MQDSEFNHGIGDNPYNKHSWILGNPKIAKNVWIGAFTLIDALHNELEIGEGTDVSSGVQILTHSTVKRAISERRFIGIESAPSKIGNFCFLGTHATILMGVEIGDHSVIAAGSVVPQFMKIPAYSMVAGVPAKIIGSSKKLLKDVPDDSLSITIPAFNEEKTIEKVVKEVVQEVSKLFKDYEILLVNDGSKDKTGKIIDFLAKKNKHIKVIHHKMNKGFTGAMKSCLFNAQKNLVFLAPADGQFNFKELHKFIEAIKGYDMVIGYKKESSEGFYRKFSSKLIYTLYQKLFNVPIREISTVFMWRKNVIDSIKIESADRGSMFLYEFFYKAIKNKFKYVEIPISWHKRRGGLAKGRNLKNIIKTLEGMIKLRLQS</sequence>
<dbReference type="Pfam" id="PF00535">
    <property type="entry name" value="Glycos_transf_2"/>
    <property type="match status" value="1"/>
</dbReference>
<organism evidence="2 3">
    <name type="scientific">Candidatus Woesebacteria bacterium GW2011_GWB1_33_22</name>
    <dbReference type="NCBI Taxonomy" id="1618566"/>
    <lineage>
        <taxon>Bacteria</taxon>
        <taxon>Candidatus Woeseibacteriota</taxon>
    </lineage>
</organism>
<dbReference type="InterPro" id="IPR029044">
    <property type="entry name" value="Nucleotide-diphossugar_trans"/>
</dbReference>
<dbReference type="InterPro" id="IPR001173">
    <property type="entry name" value="Glyco_trans_2-like"/>
</dbReference>
<protein>
    <submittedName>
        <fullName evidence="2">Glycosyltransferase</fullName>
    </submittedName>
</protein>
<dbReference type="STRING" id="1618566.UR35_C0001G0076"/>
<dbReference type="Gene3D" id="2.160.10.10">
    <property type="entry name" value="Hexapeptide repeat proteins"/>
    <property type="match status" value="1"/>
</dbReference>
<dbReference type="InterPro" id="IPR011004">
    <property type="entry name" value="Trimer_LpxA-like_sf"/>
</dbReference>
<dbReference type="CDD" id="cd04179">
    <property type="entry name" value="DPM_DPG-synthase_like"/>
    <property type="match status" value="1"/>
</dbReference>
<comment type="caution">
    <text evidence="2">The sequence shown here is derived from an EMBL/GenBank/DDBJ whole genome shotgun (WGS) entry which is preliminary data.</text>
</comment>
<dbReference type="SUPFAM" id="SSF51161">
    <property type="entry name" value="Trimeric LpxA-like enzymes"/>
    <property type="match status" value="1"/>
</dbReference>
<keyword evidence="2" id="KW-0808">Transferase</keyword>
<dbReference type="GO" id="GO:0016740">
    <property type="term" value="F:transferase activity"/>
    <property type="evidence" value="ECO:0007669"/>
    <property type="project" value="UniProtKB-KW"/>
</dbReference>
<dbReference type="InterPro" id="IPR050256">
    <property type="entry name" value="Glycosyltransferase_2"/>
</dbReference>
<dbReference type="Pfam" id="PF00132">
    <property type="entry name" value="Hexapep"/>
    <property type="match status" value="1"/>
</dbReference>
<dbReference type="InterPro" id="IPR001451">
    <property type="entry name" value="Hexapep"/>
</dbReference>
<gene>
    <name evidence="2" type="ORF">UR35_C0001G0076</name>
</gene>
<proteinExistence type="predicted"/>
<dbReference type="Gene3D" id="3.90.550.10">
    <property type="entry name" value="Spore Coat Polysaccharide Biosynthesis Protein SpsA, Chain A"/>
    <property type="match status" value="1"/>
</dbReference>
<dbReference type="CDD" id="cd04647">
    <property type="entry name" value="LbH_MAT_like"/>
    <property type="match status" value="1"/>
</dbReference>